<protein>
    <submittedName>
        <fullName evidence="1">Uncharacterized protein</fullName>
    </submittedName>
</protein>
<keyword evidence="2" id="KW-1185">Reference proteome</keyword>
<organism evidence="1 2">
    <name type="scientific">Hymenobacter terrestris</name>
    <dbReference type="NCBI Taxonomy" id="2748310"/>
    <lineage>
        <taxon>Bacteria</taxon>
        <taxon>Pseudomonadati</taxon>
        <taxon>Bacteroidota</taxon>
        <taxon>Cytophagia</taxon>
        <taxon>Cytophagales</taxon>
        <taxon>Hymenobacteraceae</taxon>
        <taxon>Hymenobacter</taxon>
    </lineage>
</organism>
<evidence type="ECO:0000313" key="1">
    <source>
        <dbReference type="EMBL" id="NVO86202.1"/>
    </source>
</evidence>
<comment type="caution">
    <text evidence="1">The sequence shown here is derived from an EMBL/GenBank/DDBJ whole genome shotgun (WGS) entry which is preliminary data.</text>
</comment>
<accession>A0ABX2Q8Y1</accession>
<name>A0ABX2Q8Y1_9BACT</name>
<reference evidence="1 2" key="1">
    <citation type="submission" date="2020-05" db="EMBL/GenBank/DDBJ databases">
        <title>Hymenobacter terrestris sp. nov. and Hymenobacter lapidiphilus sp. nov., isolated from regoliths in Antarctica.</title>
        <authorList>
            <person name="Sedlacek I."/>
            <person name="Pantucek R."/>
            <person name="Zeman M."/>
            <person name="Holochova P."/>
            <person name="Kralova S."/>
            <person name="Stankova E."/>
            <person name="Sedo O."/>
            <person name="Micenkova L."/>
            <person name="Svec P."/>
            <person name="Gupta V."/>
            <person name="Sood U."/>
            <person name="Korpole U.S."/>
            <person name="Lal R."/>
        </authorList>
    </citation>
    <scope>NUCLEOTIDE SEQUENCE [LARGE SCALE GENOMIC DNA]</scope>
    <source>
        <strain evidence="1 2">P5252</strain>
    </source>
</reference>
<sequence>MHVELVPVIEVNIQEEEVAQALRKISPIAPGTYFYRISDLDSAILIVLAKSHLKGYFNGMWTLEEVYPFFGGYVLRINDQNTLFPQCCGELSDIIYWKHLAIYARSAYYHGHPEPSIRFTNTEVIFTCQDESEEFQPTTPVEIRVAKPALADAYTRVLVELVSFARKLDLVQQALQLPVESISGLLIYHNAELPGESPSS</sequence>
<gene>
    <name evidence="1" type="ORF">HW556_15045</name>
</gene>
<dbReference type="RefSeq" id="WP_176900940.1">
    <property type="nucleotide sequence ID" value="NZ_JABKAV010000061.1"/>
</dbReference>
<dbReference type="EMBL" id="JABKAV010000061">
    <property type="protein sequence ID" value="NVO86202.1"/>
    <property type="molecule type" value="Genomic_DNA"/>
</dbReference>
<proteinExistence type="predicted"/>
<dbReference type="Proteomes" id="UP000626554">
    <property type="component" value="Unassembled WGS sequence"/>
</dbReference>
<evidence type="ECO:0000313" key="2">
    <source>
        <dbReference type="Proteomes" id="UP000626554"/>
    </source>
</evidence>